<comment type="caution">
    <text evidence="2">The sequence shown here is derived from an EMBL/GenBank/DDBJ whole genome shotgun (WGS) entry which is preliminary data.</text>
</comment>
<evidence type="ECO:0000256" key="1">
    <source>
        <dbReference type="SAM" id="MobiDB-lite"/>
    </source>
</evidence>
<evidence type="ECO:0000313" key="2">
    <source>
        <dbReference type="EMBL" id="GFA69366.1"/>
    </source>
</evidence>
<dbReference type="EMBL" id="BKCJ010470164">
    <property type="protein sequence ID" value="GFA69366.1"/>
    <property type="molecule type" value="Genomic_DNA"/>
</dbReference>
<name>A0A699K3A2_TANCI</name>
<gene>
    <name evidence="2" type="ORF">Tci_641338</name>
</gene>
<organism evidence="2">
    <name type="scientific">Tanacetum cinerariifolium</name>
    <name type="common">Dalmatian daisy</name>
    <name type="synonym">Chrysanthemum cinerariifolium</name>
    <dbReference type="NCBI Taxonomy" id="118510"/>
    <lineage>
        <taxon>Eukaryota</taxon>
        <taxon>Viridiplantae</taxon>
        <taxon>Streptophyta</taxon>
        <taxon>Embryophyta</taxon>
        <taxon>Tracheophyta</taxon>
        <taxon>Spermatophyta</taxon>
        <taxon>Magnoliopsida</taxon>
        <taxon>eudicotyledons</taxon>
        <taxon>Gunneridae</taxon>
        <taxon>Pentapetalae</taxon>
        <taxon>asterids</taxon>
        <taxon>campanulids</taxon>
        <taxon>Asterales</taxon>
        <taxon>Asteraceae</taxon>
        <taxon>Asteroideae</taxon>
        <taxon>Anthemideae</taxon>
        <taxon>Anthemidinae</taxon>
        <taxon>Tanacetum</taxon>
    </lineage>
</organism>
<accession>A0A699K3A2</accession>
<reference evidence="2" key="1">
    <citation type="journal article" date="2019" name="Sci. Rep.">
        <title>Draft genome of Tanacetum cinerariifolium, the natural source of mosquito coil.</title>
        <authorList>
            <person name="Yamashiro T."/>
            <person name="Shiraishi A."/>
            <person name="Satake H."/>
            <person name="Nakayama K."/>
        </authorList>
    </citation>
    <scope>NUCLEOTIDE SEQUENCE</scope>
</reference>
<proteinExistence type="predicted"/>
<protein>
    <submittedName>
        <fullName evidence="2">Uncharacterized protein</fullName>
    </submittedName>
</protein>
<feature type="region of interest" description="Disordered" evidence="1">
    <location>
        <begin position="1"/>
        <end position="68"/>
    </location>
</feature>
<sequence length="109" mass="11860">MLAIQLEEGKGSGHPSEPQPPPFTAQPTHEDPIPIIASFSHQKTQTPRQALQKVTELPQTSKPIPNVADDAIYEEWDDRVEKAASLDAAHASGGSPRYQEAMGVPLLRL</sequence>
<dbReference type="AlphaFoldDB" id="A0A699K3A2"/>
<feature type="non-terminal residue" evidence="2">
    <location>
        <position position="109"/>
    </location>
</feature>
<feature type="compositionally biased region" description="Polar residues" evidence="1">
    <location>
        <begin position="39"/>
        <end position="49"/>
    </location>
</feature>